<dbReference type="RefSeq" id="WP_010191152.1">
    <property type="nucleotide sequence ID" value="NZ_AHJG01000117.1"/>
</dbReference>
<accession>S2EUJ9</accession>
<reference evidence="2 3" key="1">
    <citation type="journal article" date="2012" name="J. Bacteriol.">
        <title>Genome Sequence of "Candidatus Nitrosoarchaeum limnia" BG20, a Low-Salinity Ammonia-Oxidizing Archaeon from the San Francisco Bay Estuary.</title>
        <authorList>
            <person name="Mosier A.C."/>
            <person name="Allen E.E."/>
            <person name="Kim M."/>
            <person name="Ferriera S."/>
            <person name="Francis C.A."/>
        </authorList>
    </citation>
    <scope>NUCLEOTIDE SEQUENCE [LARGE SCALE GENOMIC DNA]</scope>
    <source>
        <strain evidence="2 3">BG20</strain>
    </source>
</reference>
<keyword evidence="1" id="KW-1133">Transmembrane helix</keyword>
<organism evidence="2 3">
    <name type="scientific">Candidatus Nitrosarchaeum limnium BG20</name>
    <dbReference type="NCBI Taxonomy" id="859192"/>
    <lineage>
        <taxon>Archaea</taxon>
        <taxon>Nitrososphaerota</taxon>
        <taxon>Nitrososphaeria</taxon>
        <taxon>Nitrosopumilales</taxon>
        <taxon>Nitrosopumilaceae</taxon>
        <taxon>Nitrosarchaeum</taxon>
    </lineage>
</organism>
<sequence length="92" mass="10042">MSDLIKNNKIVIGVIIGVIMTVSSIFVYLFWYDSTDKVTERVRVIANIGEGCIAETHDGFAVNIGPCDAFPGEVIVATFDVKSKKQTTNSTK</sequence>
<gene>
    <name evidence="2" type="ORF">BG20_I1488</name>
</gene>
<feature type="transmembrane region" description="Helical" evidence="1">
    <location>
        <begin position="12"/>
        <end position="31"/>
    </location>
</feature>
<dbReference type="AlphaFoldDB" id="S2EUJ9"/>
<evidence type="ECO:0000313" key="2">
    <source>
        <dbReference type="EMBL" id="EPA05979.1"/>
    </source>
</evidence>
<evidence type="ECO:0000256" key="1">
    <source>
        <dbReference type="SAM" id="Phobius"/>
    </source>
</evidence>
<keyword evidence="1" id="KW-0812">Transmembrane</keyword>
<evidence type="ECO:0000313" key="3">
    <source>
        <dbReference type="Proteomes" id="UP000014065"/>
    </source>
</evidence>
<keyword evidence="1" id="KW-0472">Membrane</keyword>
<proteinExistence type="predicted"/>
<comment type="caution">
    <text evidence="2">The sequence shown here is derived from an EMBL/GenBank/DDBJ whole genome shotgun (WGS) entry which is preliminary data.</text>
</comment>
<dbReference type="Proteomes" id="UP000014065">
    <property type="component" value="Unassembled WGS sequence"/>
</dbReference>
<keyword evidence="3" id="KW-1185">Reference proteome</keyword>
<protein>
    <submittedName>
        <fullName evidence="2">Uncharacterized protein</fullName>
    </submittedName>
</protein>
<name>S2EUJ9_9ARCH</name>
<dbReference type="EMBL" id="AHJG01000117">
    <property type="protein sequence ID" value="EPA05979.1"/>
    <property type="molecule type" value="Genomic_DNA"/>
</dbReference>